<dbReference type="PANTHER" id="PTHR43272:SF89">
    <property type="entry name" value="LONG-CHAIN-FATTY-ACID--COA LIGASE"/>
    <property type="match status" value="1"/>
</dbReference>
<dbReference type="GO" id="GO:0004467">
    <property type="term" value="F:long-chain fatty acid-CoA ligase activity"/>
    <property type="evidence" value="ECO:0007669"/>
    <property type="project" value="UniProtKB-EC"/>
</dbReference>
<dbReference type="Pfam" id="PF00501">
    <property type="entry name" value="AMP-binding"/>
    <property type="match status" value="1"/>
</dbReference>
<dbReference type="Gene3D" id="3.40.50.12780">
    <property type="entry name" value="N-terminal domain of ligase-like"/>
    <property type="match status" value="1"/>
</dbReference>
<evidence type="ECO:0000313" key="6">
    <source>
        <dbReference type="EMBL" id="CAG9122492.1"/>
    </source>
</evidence>
<dbReference type="SMR" id="A0A1I7RTD5"/>
<dbReference type="AlphaFoldDB" id="A0A1I7RTD5"/>
<dbReference type="Proteomes" id="UP000582659">
    <property type="component" value="Unassembled WGS sequence"/>
</dbReference>
<evidence type="ECO:0000313" key="5">
    <source>
        <dbReference type="EMBL" id="CAD5231362.1"/>
    </source>
</evidence>
<dbReference type="EMBL" id="CAJFCV020000005">
    <property type="protein sequence ID" value="CAG9122492.1"/>
    <property type="molecule type" value="Genomic_DNA"/>
</dbReference>
<dbReference type="Proteomes" id="UP000095284">
    <property type="component" value="Unplaced"/>
</dbReference>
<dbReference type="PROSITE" id="PS00455">
    <property type="entry name" value="AMP_BINDING"/>
    <property type="match status" value="1"/>
</dbReference>
<organism evidence="7 9">
    <name type="scientific">Bursaphelenchus xylophilus</name>
    <name type="common">Pinewood nematode worm</name>
    <name type="synonym">Aphelenchoides xylophilus</name>
    <dbReference type="NCBI Taxonomy" id="6326"/>
    <lineage>
        <taxon>Eukaryota</taxon>
        <taxon>Metazoa</taxon>
        <taxon>Ecdysozoa</taxon>
        <taxon>Nematoda</taxon>
        <taxon>Chromadorea</taxon>
        <taxon>Rhabditida</taxon>
        <taxon>Tylenchina</taxon>
        <taxon>Tylenchomorpha</taxon>
        <taxon>Aphelenchoidea</taxon>
        <taxon>Aphelenchoididae</taxon>
        <taxon>Bursaphelenchus</taxon>
    </lineage>
</organism>
<dbReference type="InterPro" id="IPR020845">
    <property type="entry name" value="AMP-binding_CS"/>
</dbReference>
<gene>
    <name evidence="5" type="ORF">BXYJ_LOCUS11458</name>
</gene>
<evidence type="ECO:0000256" key="3">
    <source>
        <dbReference type="ARBA" id="ARBA00026121"/>
    </source>
</evidence>
<reference evidence="6" key="2">
    <citation type="submission" date="2020-08" db="EMBL/GenBank/DDBJ databases">
        <authorList>
            <person name="Kikuchi T."/>
        </authorList>
    </citation>
    <scope>NUCLEOTIDE SEQUENCE</scope>
    <source>
        <strain evidence="5">Ka4C1</strain>
    </source>
</reference>
<sequence length="657" mass="73081">MNISEAVRKSFRRSFRTKSRFPVVQEYSRLLPGEERIRENVLVEAPITRPQDPEVKIISDLLTRGKRLSNDGKCYGTLDENRNIIWSKYSEVIEMVEAIGSGLIELGIEASQETKIGVIGKNSKEYAMVGHVCSAYSMVMVPLYHNYKFQEIQQIVAKCSIHVLFCDSVELAEKFKDDANIKHLIILNHIDDIVLGDDSKIISWPSLLEKGRSSPHSPLPAQPSDIYMICHTSGTTGYPKGAMISHHAILTAMTGTYINWFSEANKLTLSPSDVYISFLSLAHVYEQVMEAILLFSGGQIGFYSGDITRLLDDIQSYRPTVVAFVPRVLEKFKQKIEAGLKTKPIFVQKLISLAIKKKTEMLNKKVLSYKTFADTLLRPIHKIFGGKLRLIITGGAPISSDLKTFSRVIYGCPLLEGYGQTECVAAGTLSLVGDTEAGHVGGPSAWSQIKLVSVPEMSYDASDDKGEICFRGPALMSGYIGEPELTEQTIDKEGWLHTGDIGCWLPNGALKIIDRKKNFFKLAQGDFVSPERVEQIYAKHPAVTQIFVDGKGTEAFLVAIIVVDEGSIKKIAEDLGTDPSNLNNNVIRSKILSDLRELGREGGLSSLEQIQNLHLVSEEFGLENGLLTPTLKMKRNELRAKYQDVISNLYQQSLLQQ</sequence>
<proteinExistence type="predicted"/>
<keyword evidence="1" id="KW-0436">Ligase</keyword>
<dbReference type="OrthoDB" id="1700726at2759"/>
<evidence type="ECO:0000313" key="7">
    <source>
        <dbReference type="Proteomes" id="UP000095284"/>
    </source>
</evidence>
<evidence type="ECO:0000313" key="9">
    <source>
        <dbReference type="WBParaSite" id="BXY_0399000.1"/>
    </source>
</evidence>
<dbReference type="PANTHER" id="PTHR43272">
    <property type="entry name" value="LONG-CHAIN-FATTY-ACID--COA LIGASE"/>
    <property type="match status" value="1"/>
</dbReference>
<protein>
    <recommendedName>
        <fullName evidence="3">long-chain-fatty-acid--CoA ligase</fullName>
        <ecNumber evidence="3">6.2.1.3</ecNumber>
    </recommendedName>
</protein>
<accession>A0A1I7RTD5</accession>
<dbReference type="EC" id="6.2.1.3" evidence="3"/>
<reference evidence="9" key="1">
    <citation type="submission" date="2016-11" db="UniProtKB">
        <authorList>
            <consortium name="WormBaseParasite"/>
        </authorList>
    </citation>
    <scope>IDENTIFICATION</scope>
</reference>
<dbReference type="eggNOG" id="KOG1256">
    <property type="taxonomic scope" value="Eukaryota"/>
</dbReference>
<dbReference type="InterPro" id="IPR000873">
    <property type="entry name" value="AMP-dep_synth/lig_dom"/>
</dbReference>
<dbReference type="GO" id="GO:0005783">
    <property type="term" value="C:endoplasmic reticulum"/>
    <property type="evidence" value="ECO:0007669"/>
    <property type="project" value="TreeGrafter"/>
</dbReference>
<evidence type="ECO:0000259" key="4">
    <source>
        <dbReference type="Pfam" id="PF00501"/>
    </source>
</evidence>
<dbReference type="EMBL" id="CAJFDI010000005">
    <property type="protein sequence ID" value="CAD5231362.1"/>
    <property type="molecule type" value="Genomic_DNA"/>
</dbReference>
<evidence type="ECO:0000256" key="2">
    <source>
        <dbReference type="ARBA" id="ARBA00022832"/>
    </source>
</evidence>
<dbReference type="Proteomes" id="UP000659654">
    <property type="component" value="Unassembled WGS sequence"/>
</dbReference>
<keyword evidence="2" id="KW-0443">Lipid metabolism</keyword>
<dbReference type="SUPFAM" id="SSF56801">
    <property type="entry name" value="Acetyl-CoA synthetase-like"/>
    <property type="match status" value="1"/>
</dbReference>
<evidence type="ECO:0000256" key="1">
    <source>
        <dbReference type="ARBA" id="ARBA00022598"/>
    </source>
</evidence>
<dbReference type="GO" id="GO:0016020">
    <property type="term" value="C:membrane"/>
    <property type="evidence" value="ECO:0007669"/>
    <property type="project" value="TreeGrafter"/>
</dbReference>
<keyword evidence="2" id="KW-0276">Fatty acid metabolism</keyword>
<evidence type="ECO:0000313" key="8">
    <source>
        <dbReference type="Proteomes" id="UP000659654"/>
    </source>
</evidence>
<dbReference type="WBParaSite" id="BXY_0399000.1">
    <property type="protein sequence ID" value="BXY_0399000.1"/>
    <property type="gene ID" value="BXY_0399000"/>
</dbReference>
<name>A0A1I7RTD5_BURXY</name>
<feature type="domain" description="AMP-dependent synthetase/ligase" evidence="4">
    <location>
        <begin position="87"/>
        <end position="479"/>
    </location>
</feature>
<keyword evidence="8" id="KW-1185">Reference proteome</keyword>
<dbReference type="InterPro" id="IPR042099">
    <property type="entry name" value="ANL_N_sf"/>
</dbReference>